<keyword evidence="2" id="KW-1185">Reference proteome</keyword>
<dbReference type="InterPro" id="IPR055619">
    <property type="entry name" value="DUF7195"/>
</dbReference>
<evidence type="ECO:0000313" key="2">
    <source>
        <dbReference type="Proteomes" id="UP000479051"/>
    </source>
</evidence>
<dbReference type="GeneID" id="55603449"/>
<dbReference type="Pfam" id="PF23825">
    <property type="entry name" value="DUF7195"/>
    <property type="match status" value="1"/>
</dbReference>
<dbReference type="Proteomes" id="UP000479051">
    <property type="component" value="Segment"/>
</dbReference>
<proteinExistence type="predicted"/>
<sequence>MEEMKEAKVLRLDKPVVVRKMPMTDHGSDLLRAVREYQVKVYKEKKGEDVIIPFPVSIYMMLNEYCHLKGIKP</sequence>
<protein>
    <submittedName>
        <fullName evidence="1">Uncharacterized protein</fullName>
    </submittedName>
</protein>
<reference evidence="1 2" key="1">
    <citation type="submission" date="2020-01" db="EMBL/GenBank/DDBJ databases">
        <title>Isolation, characterization and genomic analysis of a lytic bacteriophage vB_CsaP_009 infecting Cronobacter.</title>
        <authorList>
            <person name="Soleimani-Delfan A."/>
            <person name="Shahin K."/>
            <person name="Barazandeh M."/>
            <person name="Komijani M."/>
        </authorList>
    </citation>
    <scope>NUCLEOTIDE SEQUENCE [LARGE SCALE GENOMIC DNA]</scope>
</reference>
<accession>A0A679FG83</accession>
<dbReference type="RefSeq" id="YP_009833394.1">
    <property type="nucleotide sequence ID" value="NC_048664.1"/>
</dbReference>
<dbReference type="KEGG" id="vg:55603449"/>
<dbReference type="EMBL" id="LC519601">
    <property type="protein sequence ID" value="BBU72661.1"/>
    <property type="molecule type" value="Genomic_DNA"/>
</dbReference>
<evidence type="ECO:0000313" key="1">
    <source>
        <dbReference type="EMBL" id="BBU72661.1"/>
    </source>
</evidence>
<organism evidence="1 2">
    <name type="scientific">Cronobacter phage vB_CsaP_009</name>
    <dbReference type="NCBI Taxonomy" id="2699738"/>
    <lineage>
        <taxon>Viruses</taxon>
        <taxon>Duplodnaviria</taxon>
        <taxon>Heunggongvirae</taxon>
        <taxon>Uroviricota</taxon>
        <taxon>Caudoviricetes</taxon>
        <taxon>Grimontviridae</taxon>
        <taxon>Privateervirus</taxon>
        <taxon>Privateervirus pv009</taxon>
    </lineage>
</organism>
<name>A0A679FG83_9CAUD</name>